<dbReference type="Gene3D" id="3.90.25.10">
    <property type="entry name" value="UDP-galactose 4-epimerase, domain 1"/>
    <property type="match status" value="1"/>
</dbReference>
<name>A0ABR3EKD1_9AGAR</name>
<feature type="non-terminal residue" evidence="2">
    <location>
        <position position="319"/>
    </location>
</feature>
<evidence type="ECO:0000259" key="1">
    <source>
        <dbReference type="Pfam" id="PF01370"/>
    </source>
</evidence>
<protein>
    <recommendedName>
        <fullName evidence="1">NAD-dependent epimerase/dehydratase domain-containing protein</fullName>
    </recommendedName>
</protein>
<evidence type="ECO:0000313" key="2">
    <source>
        <dbReference type="EMBL" id="KAL0563336.1"/>
    </source>
</evidence>
<comment type="caution">
    <text evidence="2">The sequence shown here is derived from an EMBL/GenBank/DDBJ whole genome shotgun (WGS) entry which is preliminary data.</text>
</comment>
<evidence type="ECO:0000313" key="3">
    <source>
        <dbReference type="Proteomes" id="UP001465976"/>
    </source>
</evidence>
<dbReference type="Pfam" id="PF01370">
    <property type="entry name" value="Epimerase"/>
    <property type="match status" value="1"/>
</dbReference>
<proteinExistence type="predicted"/>
<feature type="domain" description="NAD-dependent epimerase/dehydratase" evidence="1">
    <location>
        <begin position="18"/>
        <end position="270"/>
    </location>
</feature>
<organism evidence="2 3">
    <name type="scientific">Marasmius crinis-equi</name>
    <dbReference type="NCBI Taxonomy" id="585013"/>
    <lineage>
        <taxon>Eukaryota</taxon>
        <taxon>Fungi</taxon>
        <taxon>Dikarya</taxon>
        <taxon>Basidiomycota</taxon>
        <taxon>Agaricomycotina</taxon>
        <taxon>Agaricomycetes</taxon>
        <taxon>Agaricomycetidae</taxon>
        <taxon>Agaricales</taxon>
        <taxon>Marasmiineae</taxon>
        <taxon>Marasmiaceae</taxon>
        <taxon>Marasmius</taxon>
    </lineage>
</organism>
<dbReference type="EMBL" id="JBAHYK010003643">
    <property type="protein sequence ID" value="KAL0563336.1"/>
    <property type="molecule type" value="Genomic_DNA"/>
</dbReference>
<dbReference type="Gene3D" id="3.40.50.720">
    <property type="entry name" value="NAD(P)-binding Rossmann-like Domain"/>
    <property type="match status" value="1"/>
</dbReference>
<sequence length="319" mass="34717">MTNTLDKDRPLSKNDVYLITGACGFIGSSVARRLHAEGYLIRIADVNPLPAPAAELCTEFLQGDLCDPTFCDAITKHVHTVLHFAANMGGMGTIHEANGPRLYRDNHTMTINLLESAVRAGVQRLLYASSACVYPAHLQGGHDDGDVQLREENVWSGNPSPQGLYGLEKLEGEMLIGQYTSQLSVRIARLHNVFGPGGSWHDGREKVPAALARKGVVLKKLATSTSSPSPSTFEIWGDGSQRRSFLYIDDCVEGLLLLLDAEYTEPVNIGSDRSIDIKSLADMALRAAGVDPSSVAFRYDTSKPIGVQSRNSHNERVQK</sequence>
<accession>A0ABR3EKD1</accession>
<dbReference type="InterPro" id="IPR001509">
    <property type="entry name" value="Epimerase_deHydtase"/>
</dbReference>
<keyword evidence="3" id="KW-1185">Reference proteome</keyword>
<dbReference type="Proteomes" id="UP001465976">
    <property type="component" value="Unassembled WGS sequence"/>
</dbReference>
<dbReference type="InterPro" id="IPR036291">
    <property type="entry name" value="NAD(P)-bd_dom_sf"/>
</dbReference>
<dbReference type="PANTHER" id="PTHR43245">
    <property type="entry name" value="BIFUNCTIONAL POLYMYXIN RESISTANCE PROTEIN ARNA"/>
    <property type="match status" value="1"/>
</dbReference>
<dbReference type="InterPro" id="IPR050177">
    <property type="entry name" value="Lipid_A_modif_metabolic_enz"/>
</dbReference>
<gene>
    <name evidence="2" type="ORF">V5O48_018733</name>
</gene>
<dbReference type="SUPFAM" id="SSF51735">
    <property type="entry name" value="NAD(P)-binding Rossmann-fold domains"/>
    <property type="match status" value="1"/>
</dbReference>
<reference evidence="2 3" key="1">
    <citation type="submission" date="2024-02" db="EMBL/GenBank/DDBJ databases">
        <title>A draft genome for the cacao thread blight pathogen Marasmius crinis-equi.</title>
        <authorList>
            <person name="Cohen S.P."/>
            <person name="Baruah I.K."/>
            <person name="Amoako-Attah I."/>
            <person name="Bukari Y."/>
            <person name="Meinhardt L.W."/>
            <person name="Bailey B.A."/>
        </authorList>
    </citation>
    <scope>NUCLEOTIDE SEQUENCE [LARGE SCALE GENOMIC DNA]</scope>
    <source>
        <strain evidence="2 3">GH-76</strain>
    </source>
</reference>